<feature type="compositionally biased region" description="Low complexity" evidence="2">
    <location>
        <begin position="174"/>
        <end position="187"/>
    </location>
</feature>
<evidence type="ECO:0000313" key="3">
    <source>
        <dbReference type="EMBL" id="CAD8053020.1"/>
    </source>
</evidence>
<keyword evidence="4" id="KW-1185">Reference proteome</keyword>
<dbReference type="Proteomes" id="UP000692954">
    <property type="component" value="Unassembled WGS sequence"/>
</dbReference>
<keyword evidence="1" id="KW-0175">Coiled coil</keyword>
<feature type="region of interest" description="Disordered" evidence="2">
    <location>
        <begin position="97"/>
        <end position="140"/>
    </location>
</feature>
<protein>
    <submittedName>
        <fullName evidence="3">Uncharacterized protein</fullName>
    </submittedName>
</protein>
<gene>
    <name evidence="3" type="ORF">PSON_ATCC_30995.1.T0070127</name>
</gene>
<evidence type="ECO:0000313" key="4">
    <source>
        <dbReference type="Proteomes" id="UP000692954"/>
    </source>
</evidence>
<feature type="compositionally biased region" description="Polar residues" evidence="2">
    <location>
        <begin position="66"/>
        <end position="82"/>
    </location>
</feature>
<sequence length="437" mass="50736">MSDSDIKLKIKEVIEATILSIVQEQSEKIEKLEKQVEQQQERILLLESKLFGSEQQKVFRKDQKHQTANPIQHLSQQNQIQAQKPDATIIKSQLKKLEQEREKNQDHKQLSQSKPKYQQQNSQQNLTQSNDKSSYNRNSQIKHQEAIKALPDPKKLKTQILESQKLFSNTQPIKQNSQQKSRSSSSKDIIALKKSPSQSLTLVNDQQIKTASSPKNSQKSIFYGQKQEVNSPQNSLNNAEETQSENQQSIQKSSIKDQQQVSLQQLDESEAYSQTFDSQIQRNDSQLIQNQLEIEELDKEIVLPLEFKTMTVDSFEIIEMNFVSDLLQQNEIPDSVKYVIYVFLVIVEDFNKYQIEDQNFWDKASKFLQDNEKQFPLFLQTIKAKSFKKSHLNQILQLINKNLDVIDPDKYEDIDALTCTLAYFIKDFHGALIKLQV</sequence>
<feature type="coiled-coil region" evidence="1">
    <location>
        <begin position="19"/>
        <end position="49"/>
    </location>
</feature>
<dbReference type="EMBL" id="CAJJDN010000007">
    <property type="protein sequence ID" value="CAD8053020.1"/>
    <property type="molecule type" value="Genomic_DNA"/>
</dbReference>
<feature type="compositionally biased region" description="Polar residues" evidence="2">
    <location>
        <begin position="131"/>
        <end position="140"/>
    </location>
</feature>
<organism evidence="3 4">
    <name type="scientific">Paramecium sonneborni</name>
    <dbReference type="NCBI Taxonomy" id="65129"/>
    <lineage>
        <taxon>Eukaryota</taxon>
        <taxon>Sar</taxon>
        <taxon>Alveolata</taxon>
        <taxon>Ciliophora</taxon>
        <taxon>Intramacronucleata</taxon>
        <taxon>Oligohymenophorea</taxon>
        <taxon>Peniculida</taxon>
        <taxon>Parameciidae</taxon>
        <taxon>Paramecium</taxon>
    </lineage>
</organism>
<dbReference type="OrthoDB" id="303723at2759"/>
<evidence type="ECO:0000256" key="2">
    <source>
        <dbReference type="SAM" id="MobiDB-lite"/>
    </source>
</evidence>
<feature type="compositionally biased region" description="Basic and acidic residues" evidence="2">
    <location>
        <begin position="97"/>
        <end position="109"/>
    </location>
</feature>
<name>A0A8S1KB54_9CILI</name>
<proteinExistence type="predicted"/>
<feature type="region of interest" description="Disordered" evidence="2">
    <location>
        <begin position="57"/>
        <end position="85"/>
    </location>
</feature>
<comment type="caution">
    <text evidence="3">The sequence shown here is derived from an EMBL/GenBank/DDBJ whole genome shotgun (WGS) entry which is preliminary data.</text>
</comment>
<feature type="compositionally biased region" description="Low complexity" evidence="2">
    <location>
        <begin position="244"/>
        <end position="254"/>
    </location>
</feature>
<feature type="region of interest" description="Disordered" evidence="2">
    <location>
        <begin position="228"/>
        <end position="254"/>
    </location>
</feature>
<feature type="compositionally biased region" description="Low complexity" evidence="2">
    <location>
        <begin position="111"/>
        <end position="130"/>
    </location>
</feature>
<evidence type="ECO:0000256" key="1">
    <source>
        <dbReference type="SAM" id="Coils"/>
    </source>
</evidence>
<dbReference type="AlphaFoldDB" id="A0A8S1KB54"/>
<feature type="region of interest" description="Disordered" evidence="2">
    <location>
        <begin position="167"/>
        <end position="192"/>
    </location>
</feature>
<reference evidence="3" key="1">
    <citation type="submission" date="2021-01" db="EMBL/GenBank/DDBJ databases">
        <authorList>
            <consortium name="Genoscope - CEA"/>
            <person name="William W."/>
        </authorList>
    </citation>
    <scope>NUCLEOTIDE SEQUENCE</scope>
</reference>
<feature type="compositionally biased region" description="Polar residues" evidence="2">
    <location>
        <begin position="228"/>
        <end position="241"/>
    </location>
</feature>
<accession>A0A8S1KB54</accession>